<evidence type="ECO:0000256" key="2">
    <source>
        <dbReference type="ARBA" id="ARBA00023163"/>
    </source>
</evidence>
<dbReference type="PIRSF" id="PIRSF016838">
    <property type="entry name" value="PafC"/>
    <property type="match status" value="1"/>
</dbReference>
<proteinExistence type="predicted"/>
<keyword evidence="5" id="KW-1185">Reference proteome</keyword>
<evidence type="ECO:0000313" key="4">
    <source>
        <dbReference type="EMBL" id="GKX27623.1"/>
    </source>
</evidence>
<organism evidence="4 5">
    <name type="scientific">Vallitalea longa</name>
    <dbReference type="NCBI Taxonomy" id="2936439"/>
    <lineage>
        <taxon>Bacteria</taxon>
        <taxon>Bacillati</taxon>
        <taxon>Bacillota</taxon>
        <taxon>Clostridia</taxon>
        <taxon>Lachnospirales</taxon>
        <taxon>Vallitaleaceae</taxon>
        <taxon>Vallitalea</taxon>
    </lineage>
</organism>
<feature type="domain" description="HTH deoR-type" evidence="3">
    <location>
        <begin position="2"/>
        <end position="61"/>
    </location>
</feature>
<dbReference type="AlphaFoldDB" id="A0A9W5Y8D9"/>
<name>A0A9W5Y8D9_9FIRM</name>
<sequence>MRVDRLFQIVYLLLDKKQMTAKELADILEVSTRTVYRDVDALSMAGVPIYANKGKYGGISLLDNFVINKSILSNDEQNKILIGLELLKATDYENVDDAILKIKTLFQKNNDNWIEVDFSYWGSSQDEKNKFEDLKNALTTCKSIQFDYYNFNGDKSNRVVNPLKLIFKQKDWYLLGYCLMRKDYRVFKIYRIDNLKIINKMFDRDKYKPIDINYLFNNISQEFTMKINLSGRVKHRVFNEFQLKDIFKKSDGSYDITFNAVEDEWLYNYIISFGSDIKVIAPNYINDIIRKKLQKTLDNYYT</sequence>
<comment type="caution">
    <text evidence="4">The sequence shown here is derived from an EMBL/GenBank/DDBJ whole genome shotgun (WGS) entry which is preliminary data.</text>
</comment>
<keyword evidence="2" id="KW-0804">Transcription</keyword>
<dbReference type="InterPro" id="IPR026881">
    <property type="entry name" value="WYL_dom"/>
</dbReference>
<protein>
    <submittedName>
        <fullName evidence="4">Transcriptional regulator</fullName>
    </submittedName>
</protein>
<dbReference type="RefSeq" id="WP_281811096.1">
    <property type="nucleotide sequence ID" value="NZ_BRLB01000001.1"/>
</dbReference>
<gene>
    <name evidence="4" type="ORF">SH1V18_01030</name>
</gene>
<reference evidence="4" key="1">
    <citation type="submission" date="2022-06" db="EMBL/GenBank/DDBJ databases">
        <title>Vallitalea longa sp. nov., an anaerobic bacterium isolated from marine sediment.</title>
        <authorList>
            <person name="Hirano S."/>
            <person name="Terahara T."/>
            <person name="Mori K."/>
            <person name="Hamada M."/>
            <person name="Matsumoto R."/>
            <person name="Kobayashi T."/>
        </authorList>
    </citation>
    <scope>NUCLEOTIDE SEQUENCE</scope>
    <source>
        <strain evidence="4">SH18-1</strain>
    </source>
</reference>
<dbReference type="InterPro" id="IPR036390">
    <property type="entry name" value="WH_DNA-bd_sf"/>
</dbReference>
<dbReference type="Pfam" id="PF25583">
    <property type="entry name" value="WCX"/>
    <property type="match status" value="1"/>
</dbReference>
<dbReference type="EMBL" id="BRLB01000001">
    <property type="protein sequence ID" value="GKX27623.1"/>
    <property type="molecule type" value="Genomic_DNA"/>
</dbReference>
<dbReference type="InterPro" id="IPR013196">
    <property type="entry name" value="HTH_11"/>
</dbReference>
<dbReference type="InterPro" id="IPR001034">
    <property type="entry name" value="DeoR_HTH"/>
</dbReference>
<evidence type="ECO:0000256" key="1">
    <source>
        <dbReference type="ARBA" id="ARBA00023015"/>
    </source>
</evidence>
<dbReference type="PROSITE" id="PS52050">
    <property type="entry name" value="WYL"/>
    <property type="match status" value="1"/>
</dbReference>
<evidence type="ECO:0000313" key="5">
    <source>
        <dbReference type="Proteomes" id="UP001144256"/>
    </source>
</evidence>
<dbReference type="PROSITE" id="PS51000">
    <property type="entry name" value="HTH_DEOR_2"/>
    <property type="match status" value="1"/>
</dbReference>
<dbReference type="Gene3D" id="1.10.10.10">
    <property type="entry name" value="Winged helix-like DNA-binding domain superfamily/Winged helix DNA-binding domain"/>
    <property type="match status" value="1"/>
</dbReference>
<dbReference type="InterPro" id="IPR057727">
    <property type="entry name" value="WCX_dom"/>
</dbReference>
<dbReference type="PANTHER" id="PTHR34580">
    <property type="match status" value="1"/>
</dbReference>
<dbReference type="Proteomes" id="UP001144256">
    <property type="component" value="Unassembled WGS sequence"/>
</dbReference>
<dbReference type="Pfam" id="PF08279">
    <property type="entry name" value="HTH_11"/>
    <property type="match status" value="1"/>
</dbReference>
<dbReference type="InterPro" id="IPR028349">
    <property type="entry name" value="PafC-like"/>
</dbReference>
<evidence type="ECO:0000259" key="3">
    <source>
        <dbReference type="PROSITE" id="PS51000"/>
    </source>
</evidence>
<accession>A0A9W5Y8D9</accession>
<dbReference type="SUPFAM" id="SSF46785">
    <property type="entry name" value="Winged helix' DNA-binding domain"/>
    <property type="match status" value="1"/>
</dbReference>
<dbReference type="Pfam" id="PF13280">
    <property type="entry name" value="WYL"/>
    <property type="match status" value="1"/>
</dbReference>
<dbReference type="GO" id="GO:0003700">
    <property type="term" value="F:DNA-binding transcription factor activity"/>
    <property type="evidence" value="ECO:0007669"/>
    <property type="project" value="InterPro"/>
</dbReference>
<keyword evidence="1" id="KW-0805">Transcription regulation</keyword>
<dbReference type="InterPro" id="IPR051534">
    <property type="entry name" value="CBASS_pafABC_assoc_protein"/>
</dbReference>
<dbReference type="PANTHER" id="PTHR34580:SF1">
    <property type="entry name" value="PROTEIN PAFC"/>
    <property type="match status" value="1"/>
</dbReference>
<dbReference type="InterPro" id="IPR036388">
    <property type="entry name" value="WH-like_DNA-bd_sf"/>
</dbReference>